<evidence type="ECO:0000256" key="1">
    <source>
        <dbReference type="SAM" id="MobiDB-lite"/>
    </source>
</evidence>
<gene>
    <name evidence="3" type="ORF">SAMN05216499_102251</name>
</gene>
<dbReference type="Proteomes" id="UP000184111">
    <property type="component" value="Unassembled WGS sequence"/>
</dbReference>
<organism evidence="3 4">
    <name type="scientific">Actinacidiphila paucisporea</name>
    <dbReference type="NCBI Taxonomy" id="310782"/>
    <lineage>
        <taxon>Bacteria</taxon>
        <taxon>Bacillati</taxon>
        <taxon>Actinomycetota</taxon>
        <taxon>Actinomycetes</taxon>
        <taxon>Kitasatosporales</taxon>
        <taxon>Streptomycetaceae</taxon>
        <taxon>Actinacidiphila</taxon>
    </lineage>
</organism>
<dbReference type="EMBL" id="FRBI01000002">
    <property type="protein sequence ID" value="SHK98702.1"/>
    <property type="molecule type" value="Genomic_DNA"/>
</dbReference>
<protein>
    <submittedName>
        <fullName evidence="3">Uncharacterized protein</fullName>
    </submittedName>
</protein>
<keyword evidence="2" id="KW-0472">Membrane</keyword>
<keyword evidence="2" id="KW-0812">Transmembrane</keyword>
<accession>A0A1M6WY42</accession>
<dbReference type="STRING" id="310782.SAMN05216499_102251"/>
<dbReference type="RefSeq" id="WP_073493923.1">
    <property type="nucleotide sequence ID" value="NZ_FRBI01000002.1"/>
</dbReference>
<evidence type="ECO:0000313" key="4">
    <source>
        <dbReference type="Proteomes" id="UP000184111"/>
    </source>
</evidence>
<evidence type="ECO:0000313" key="3">
    <source>
        <dbReference type="EMBL" id="SHK98702.1"/>
    </source>
</evidence>
<feature type="compositionally biased region" description="Low complexity" evidence="1">
    <location>
        <begin position="19"/>
        <end position="90"/>
    </location>
</feature>
<dbReference type="OrthoDB" id="4350888at2"/>
<proteinExistence type="predicted"/>
<dbReference type="AlphaFoldDB" id="A0A1M6WY42"/>
<evidence type="ECO:0000256" key="2">
    <source>
        <dbReference type="SAM" id="Phobius"/>
    </source>
</evidence>
<sequence>MSNNQPPPNPYGQQPPNPYGQQPQQQQQPGYGYPQQDQPGYGYPQQGQPAQPAYGQPPQQPGYGQQPQQQPGYGYPQQGQPGQPAYGQVPPQQPGYGYGQPAAPQDGGNGKRTAIIAGVVVALVAVAAGVFFATKGSGSGGLKDDGKKYKLITPETVATDYKKNAEVSGDDSAGFDSSDLTLMKSLGMTNPTQAQAGYIKGAMTSGTLLEFSGSYGHIADPKKLADGMMADLRKQAAKPSKDNTKTELVGDVQTVHPAGADDAVVECQQAKITDTSQAGKAVPVTICLWADYSTLGTAIPIDLAAATGTGGSGTALSVDDAADLLSKVRKDTRVPLT</sequence>
<feature type="compositionally biased region" description="Pro residues" evidence="1">
    <location>
        <begin position="1"/>
        <end position="18"/>
    </location>
</feature>
<keyword evidence="2" id="KW-1133">Transmembrane helix</keyword>
<name>A0A1M6WY42_9ACTN</name>
<keyword evidence="4" id="KW-1185">Reference proteome</keyword>
<feature type="region of interest" description="Disordered" evidence="1">
    <location>
        <begin position="1"/>
        <end position="109"/>
    </location>
</feature>
<feature type="transmembrane region" description="Helical" evidence="2">
    <location>
        <begin position="114"/>
        <end position="133"/>
    </location>
</feature>
<reference evidence="3 4" key="1">
    <citation type="submission" date="2016-11" db="EMBL/GenBank/DDBJ databases">
        <authorList>
            <person name="Jaros S."/>
            <person name="Januszkiewicz K."/>
            <person name="Wedrychowicz H."/>
        </authorList>
    </citation>
    <scope>NUCLEOTIDE SEQUENCE [LARGE SCALE GENOMIC DNA]</scope>
    <source>
        <strain evidence="3 4">CGMCC 4.2025</strain>
    </source>
</reference>